<name>A0ABS3VJ84_MICEH</name>
<feature type="compositionally biased region" description="Basic and acidic residues" evidence="1">
    <location>
        <begin position="1"/>
        <end position="18"/>
    </location>
</feature>
<accession>A0ABS3VJ84</accession>
<feature type="region of interest" description="Disordered" evidence="1">
    <location>
        <begin position="1"/>
        <end position="52"/>
    </location>
</feature>
<gene>
    <name evidence="2" type="ORF">GSF22_00935</name>
</gene>
<sequence length="52" mass="6060">MTDRQELHELRQRAHDAGIEGNSKMSEQQLRAALQKIDQGMSPQRAKQETRR</sequence>
<dbReference type="RefSeq" id="WP_208810705.1">
    <property type="nucleotide sequence ID" value="NZ_WVUH01000003.1"/>
</dbReference>
<evidence type="ECO:0000313" key="3">
    <source>
        <dbReference type="Proteomes" id="UP000823521"/>
    </source>
</evidence>
<evidence type="ECO:0000313" key="2">
    <source>
        <dbReference type="EMBL" id="MBO4204582.1"/>
    </source>
</evidence>
<reference evidence="2 3" key="1">
    <citation type="submission" date="2019-12" db="EMBL/GenBank/DDBJ databases">
        <title>Whole genome sequencing of endophytic Actinobacterium Micromonospora sp. MPMI6T.</title>
        <authorList>
            <person name="Evv R."/>
            <person name="Podile A.R."/>
        </authorList>
    </citation>
    <scope>NUCLEOTIDE SEQUENCE [LARGE SCALE GENOMIC DNA]</scope>
    <source>
        <strain evidence="2 3">MPMI6</strain>
    </source>
</reference>
<organism evidence="2 3">
    <name type="scientific">Micromonospora echinofusca</name>
    <dbReference type="NCBI Taxonomy" id="47858"/>
    <lineage>
        <taxon>Bacteria</taxon>
        <taxon>Bacillati</taxon>
        <taxon>Actinomycetota</taxon>
        <taxon>Actinomycetes</taxon>
        <taxon>Micromonosporales</taxon>
        <taxon>Micromonosporaceae</taxon>
        <taxon>Micromonospora</taxon>
    </lineage>
</organism>
<dbReference type="EMBL" id="WVUH01000003">
    <property type="protein sequence ID" value="MBO4204582.1"/>
    <property type="molecule type" value="Genomic_DNA"/>
</dbReference>
<protein>
    <submittedName>
        <fullName evidence="2">Uncharacterized protein</fullName>
    </submittedName>
</protein>
<proteinExistence type="predicted"/>
<keyword evidence="3" id="KW-1185">Reference proteome</keyword>
<evidence type="ECO:0000256" key="1">
    <source>
        <dbReference type="SAM" id="MobiDB-lite"/>
    </source>
</evidence>
<dbReference type="Proteomes" id="UP000823521">
    <property type="component" value="Unassembled WGS sequence"/>
</dbReference>
<comment type="caution">
    <text evidence="2">The sequence shown here is derived from an EMBL/GenBank/DDBJ whole genome shotgun (WGS) entry which is preliminary data.</text>
</comment>